<dbReference type="GO" id="GO:0033539">
    <property type="term" value="P:fatty acid beta-oxidation using acyl-CoA dehydrogenase"/>
    <property type="evidence" value="ECO:0007669"/>
    <property type="project" value="TreeGrafter"/>
</dbReference>
<dbReference type="Gene3D" id="2.40.110.10">
    <property type="entry name" value="Butyryl-CoA Dehydrogenase, subunit A, domain 2"/>
    <property type="match status" value="1"/>
</dbReference>
<dbReference type="AlphaFoldDB" id="A0A418ND38"/>
<dbReference type="InterPro" id="IPR009100">
    <property type="entry name" value="AcylCoA_DH/oxidase_NM_dom_sf"/>
</dbReference>
<accession>A0A418ND38</accession>
<keyword evidence="1" id="KW-0809">Transit peptide</keyword>
<name>A0A418ND38_9SPHN</name>
<dbReference type="GO" id="GO:0000062">
    <property type="term" value="F:fatty-acyl-CoA binding"/>
    <property type="evidence" value="ECO:0007669"/>
    <property type="project" value="TreeGrafter"/>
</dbReference>
<protein>
    <submittedName>
        <fullName evidence="3">Uncharacterized protein</fullName>
    </submittedName>
</protein>
<keyword evidence="4" id="KW-1185">Reference proteome</keyword>
<dbReference type="PANTHER" id="PTHR42807">
    <property type="entry name" value="GLUTARYL-COA DEHYDROGENASE, MITOCHONDRIAL"/>
    <property type="match status" value="1"/>
</dbReference>
<dbReference type="EMBL" id="QXFK01000019">
    <property type="protein sequence ID" value="RIV75701.1"/>
    <property type="molecule type" value="Genomic_DNA"/>
</dbReference>
<dbReference type="GO" id="GO:0004361">
    <property type="term" value="F:glutaryl-CoA dehydrogenase activity"/>
    <property type="evidence" value="ECO:0007669"/>
    <property type="project" value="TreeGrafter"/>
</dbReference>
<dbReference type="GO" id="GO:0046949">
    <property type="term" value="P:fatty-acyl-CoA biosynthetic process"/>
    <property type="evidence" value="ECO:0007669"/>
    <property type="project" value="TreeGrafter"/>
</dbReference>
<evidence type="ECO:0000313" key="3">
    <source>
        <dbReference type="EMBL" id="RIV75701.1"/>
    </source>
</evidence>
<evidence type="ECO:0000313" key="4">
    <source>
        <dbReference type="Proteomes" id="UP000285092"/>
    </source>
</evidence>
<evidence type="ECO:0000256" key="1">
    <source>
        <dbReference type="ARBA" id="ARBA00022946"/>
    </source>
</evidence>
<keyword evidence="2" id="KW-0560">Oxidoreductase</keyword>
<dbReference type="GO" id="GO:0050660">
    <property type="term" value="F:flavin adenine dinucleotide binding"/>
    <property type="evidence" value="ECO:0007669"/>
    <property type="project" value="InterPro"/>
</dbReference>
<dbReference type="Gene3D" id="1.10.540.10">
    <property type="entry name" value="Acyl-CoA dehydrogenase/oxidase, N-terminal domain"/>
    <property type="match status" value="1"/>
</dbReference>
<proteinExistence type="predicted"/>
<sequence length="123" mass="13173">MVPFDRSAPFALDAQLPETGRLRPFDHDGMGWLDVLGITIRPEVGEADLNYVSGGLVARETERSIRLSFSDAGAVVPHHALDTCLRHPCAEERYLPKPATGEGIGCFGLTVPNASSDPDGSNV</sequence>
<evidence type="ECO:0000256" key="2">
    <source>
        <dbReference type="ARBA" id="ARBA00023002"/>
    </source>
</evidence>
<dbReference type="InterPro" id="IPR052033">
    <property type="entry name" value="Glutaryl-CoA_DH_mitochondrial"/>
</dbReference>
<dbReference type="InterPro" id="IPR037069">
    <property type="entry name" value="AcylCoA_DH/ox_N_sf"/>
</dbReference>
<dbReference type="PANTHER" id="PTHR42807:SF1">
    <property type="entry name" value="GLUTARYL-COA DEHYDROGENASE, MITOCHONDRIAL"/>
    <property type="match status" value="1"/>
</dbReference>
<organism evidence="3 4">
    <name type="scientific">Pelagerythrobacter aerophilus</name>
    <dbReference type="NCBI Taxonomy" id="2306995"/>
    <lineage>
        <taxon>Bacteria</taxon>
        <taxon>Pseudomonadati</taxon>
        <taxon>Pseudomonadota</taxon>
        <taxon>Alphaproteobacteria</taxon>
        <taxon>Sphingomonadales</taxon>
        <taxon>Erythrobacteraceae</taxon>
        <taxon>Pelagerythrobacter</taxon>
    </lineage>
</organism>
<comment type="caution">
    <text evidence="3">The sequence shown here is derived from an EMBL/GenBank/DDBJ whole genome shotgun (WGS) entry which is preliminary data.</text>
</comment>
<dbReference type="InterPro" id="IPR046373">
    <property type="entry name" value="Acyl-CoA_Oxase/DH_mid-dom_sf"/>
</dbReference>
<gene>
    <name evidence="3" type="ORF">D2V04_15580</name>
</gene>
<reference evidence="3 4" key="1">
    <citation type="submission" date="2018-08" db="EMBL/GenBank/DDBJ databases">
        <title>Altererythrobacter sp.Ery1 and Ery12, the genome sequencing of novel strains in genus Alterythrobacter.</title>
        <authorList>
            <person name="Cheng H."/>
            <person name="Wu Y.-H."/>
            <person name="Fang C."/>
            <person name="Xu X.-W."/>
        </authorList>
    </citation>
    <scope>NUCLEOTIDE SEQUENCE [LARGE SCALE GENOMIC DNA]</scope>
    <source>
        <strain evidence="3 4">Ery1</strain>
    </source>
</reference>
<dbReference type="Proteomes" id="UP000285092">
    <property type="component" value="Unassembled WGS sequence"/>
</dbReference>
<dbReference type="SUPFAM" id="SSF56645">
    <property type="entry name" value="Acyl-CoA dehydrogenase NM domain-like"/>
    <property type="match status" value="1"/>
</dbReference>